<dbReference type="AlphaFoldDB" id="A0AA35UN34"/>
<dbReference type="PROSITE" id="PS51257">
    <property type="entry name" value="PROKAR_LIPOPROTEIN"/>
    <property type="match status" value="1"/>
</dbReference>
<evidence type="ECO:0000313" key="2">
    <source>
        <dbReference type="Proteomes" id="UP001158598"/>
    </source>
</evidence>
<dbReference type="EMBL" id="OX458332">
    <property type="protein sequence ID" value="CAI8742423.1"/>
    <property type="molecule type" value="Genomic_DNA"/>
</dbReference>
<gene>
    <name evidence="1" type="ORF">MCNOR_0488</name>
</gene>
<name>A0AA35UN34_METCP</name>
<protein>
    <recommendedName>
        <fullName evidence="3">Lipoprotein</fullName>
    </recommendedName>
</protein>
<reference evidence="1" key="1">
    <citation type="submission" date="2023-03" db="EMBL/GenBank/DDBJ databases">
        <authorList>
            <person name="Pearce D."/>
        </authorList>
    </citation>
    <scope>NUCLEOTIDE SEQUENCE</scope>
    <source>
        <strain evidence="1">Mc</strain>
    </source>
</reference>
<dbReference type="RefSeq" id="WP_282213519.1">
    <property type="nucleotide sequence ID" value="NZ_OX458332.1"/>
</dbReference>
<organism evidence="1 2">
    <name type="scientific">Methylococcus capsulatus</name>
    <dbReference type="NCBI Taxonomy" id="414"/>
    <lineage>
        <taxon>Bacteria</taxon>
        <taxon>Pseudomonadati</taxon>
        <taxon>Pseudomonadota</taxon>
        <taxon>Gammaproteobacteria</taxon>
        <taxon>Methylococcales</taxon>
        <taxon>Methylococcaceae</taxon>
        <taxon>Methylococcus</taxon>
    </lineage>
</organism>
<evidence type="ECO:0000313" key="1">
    <source>
        <dbReference type="EMBL" id="CAI8742423.1"/>
    </source>
</evidence>
<sequence>MLTPQEKCVGGGALLMLAFCIGVLAGCDCLACEPTGYLTFPDASGFVHGEPPTEFGAGLSCDIGDQDGRR</sequence>
<proteinExistence type="predicted"/>
<dbReference type="Proteomes" id="UP001158598">
    <property type="component" value="Chromosome"/>
</dbReference>
<evidence type="ECO:0008006" key="3">
    <source>
        <dbReference type="Google" id="ProtNLM"/>
    </source>
</evidence>
<accession>A0AA35UN34</accession>